<dbReference type="InterPro" id="IPR017884">
    <property type="entry name" value="SANT_dom"/>
</dbReference>
<dbReference type="EMBL" id="OIVN01000160">
    <property type="protein sequence ID" value="SPC75446.1"/>
    <property type="molecule type" value="Genomic_DNA"/>
</dbReference>
<keyword evidence="4" id="KW-0862">Zinc</keyword>
<dbReference type="GO" id="GO:0006357">
    <property type="term" value="P:regulation of transcription by RNA polymerase II"/>
    <property type="evidence" value="ECO:0007669"/>
    <property type="project" value="TreeGrafter"/>
</dbReference>
<dbReference type="Gene3D" id="1.10.10.60">
    <property type="entry name" value="Homeodomain-like"/>
    <property type="match status" value="1"/>
</dbReference>
<dbReference type="Pfam" id="PF00249">
    <property type="entry name" value="Myb_DNA-binding"/>
    <property type="match status" value="1"/>
</dbReference>
<dbReference type="SUPFAM" id="SSF46689">
    <property type="entry name" value="Homeodomain-like"/>
    <property type="match status" value="1"/>
</dbReference>
<evidence type="ECO:0000256" key="8">
    <source>
        <dbReference type="SAM" id="MobiDB-lite"/>
    </source>
</evidence>
<dbReference type="SMART" id="SM00717">
    <property type="entry name" value="SANT"/>
    <property type="match status" value="1"/>
</dbReference>
<dbReference type="PANTHER" id="PTHR12374">
    <property type="entry name" value="TRANSCRIPTIONAL ADAPTOR 2 ADA2 -RELATED"/>
    <property type="match status" value="1"/>
</dbReference>
<dbReference type="SUPFAM" id="SSF57850">
    <property type="entry name" value="RING/U-box"/>
    <property type="match status" value="1"/>
</dbReference>
<evidence type="ECO:0008006" key="14">
    <source>
        <dbReference type="Google" id="ProtNLM"/>
    </source>
</evidence>
<accession>A0A2N9E8Z3</accession>
<keyword evidence="2" id="KW-0479">Metal-binding</keyword>
<keyword evidence="3 7" id="KW-0863">Zinc-finger</keyword>
<dbReference type="PANTHER" id="PTHR12374:SF20">
    <property type="entry name" value="TRANSCRIPTIONAL ADAPTER 2-ALPHA"/>
    <property type="match status" value="1"/>
</dbReference>
<comment type="subcellular location">
    <subcellularLocation>
        <location evidence="1">Nucleus</location>
    </subcellularLocation>
</comment>
<evidence type="ECO:0000256" key="5">
    <source>
        <dbReference type="ARBA" id="ARBA00023125"/>
    </source>
</evidence>
<dbReference type="CDD" id="cd02335">
    <property type="entry name" value="ZZ_ADA2"/>
    <property type="match status" value="1"/>
</dbReference>
<reference evidence="13" key="1">
    <citation type="submission" date="2018-02" db="EMBL/GenBank/DDBJ databases">
        <authorList>
            <person name="Cohen D.B."/>
            <person name="Kent A.D."/>
        </authorList>
    </citation>
    <scope>NUCLEOTIDE SEQUENCE</scope>
</reference>
<dbReference type="PROSITE" id="PS51294">
    <property type="entry name" value="HTH_MYB"/>
    <property type="match status" value="1"/>
</dbReference>
<evidence type="ECO:0000256" key="2">
    <source>
        <dbReference type="ARBA" id="ARBA00022723"/>
    </source>
</evidence>
<dbReference type="SMART" id="SM00291">
    <property type="entry name" value="ZnF_ZZ"/>
    <property type="match status" value="1"/>
</dbReference>
<evidence type="ECO:0000259" key="12">
    <source>
        <dbReference type="PROSITE" id="PS51294"/>
    </source>
</evidence>
<dbReference type="InterPro" id="IPR001005">
    <property type="entry name" value="SANT/Myb"/>
</dbReference>
<dbReference type="GO" id="GO:0003682">
    <property type="term" value="F:chromatin binding"/>
    <property type="evidence" value="ECO:0007669"/>
    <property type="project" value="TreeGrafter"/>
</dbReference>
<dbReference type="InterPro" id="IPR009057">
    <property type="entry name" value="Homeodomain-like_sf"/>
</dbReference>
<name>A0A2N9E8Z3_FAGSY</name>
<sequence length="271" mass="30159">MGRSRAVLHSSEDDPNQRSKRKRPTTITTTTNAAASNLESTTTTTTTTTPTGKLALYHCNYCNKDISGRVRIKCVMCPDFDLCLECFSVGAEVTPHKCNHPYRVMDNLSFPLLCPDWNVDEEMLLLEGIEMYGFGNWAEVAEHVGTKRKSQCIDHYYAVYMNSPCFPCPDMSHVMGKSREELLAMARGHGEVKNGSSEAFSLGKAFGVLKAKAPKREKWGDCEPPVVACVDVHDLWDFVFFMFGVHWAILRSVVEVVGGIGLVNTPHLFGI</sequence>
<dbReference type="PROSITE" id="PS50090">
    <property type="entry name" value="MYB_LIKE"/>
    <property type="match status" value="1"/>
</dbReference>
<gene>
    <name evidence="13" type="ORF">FSB_LOCUS3328</name>
</gene>
<dbReference type="GO" id="GO:0003677">
    <property type="term" value="F:DNA binding"/>
    <property type="evidence" value="ECO:0007669"/>
    <property type="project" value="UniProtKB-KW"/>
</dbReference>
<evidence type="ECO:0000256" key="6">
    <source>
        <dbReference type="ARBA" id="ARBA00023242"/>
    </source>
</evidence>
<protein>
    <recommendedName>
        <fullName evidence="14">Transcriptional adapter</fullName>
    </recommendedName>
</protein>
<evidence type="ECO:0000313" key="13">
    <source>
        <dbReference type="EMBL" id="SPC75446.1"/>
    </source>
</evidence>
<evidence type="ECO:0000259" key="10">
    <source>
        <dbReference type="PROSITE" id="PS50135"/>
    </source>
</evidence>
<dbReference type="InterPro" id="IPR041983">
    <property type="entry name" value="ADA2-like_ZZ"/>
</dbReference>
<dbReference type="FunFam" id="1.10.10.60:FF:000115">
    <property type="entry name" value="Transcriptional adapter 2"/>
    <property type="match status" value="1"/>
</dbReference>
<dbReference type="CDD" id="cd00167">
    <property type="entry name" value="SANT"/>
    <property type="match status" value="1"/>
</dbReference>
<dbReference type="GO" id="GO:0003713">
    <property type="term" value="F:transcription coactivator activity"/>
    <property type="evidence" value="ECO:0007669"/>
    <property type="project" value="TreeGrafter"/>
</dbReference>
<dbReference type="GO" id="GO:0008270">
    <property type="term" value="F:zinc ion binding"/>
    <property type="evidence" value="ECO:0007669"/>
    <property type="project" value="UniProtKB-KW"/>
</dbReference>
<dbReference type="InterPro" id="IPR043145">
    <property type="entry name" value="Znf_ZZ_sf"/>
</dbReference>
<dbReference type="FunFam" id="3.30.60.90:FF:000013">
    <property type="entry name" value="Transcriptional adapter"/>
    <property type="match status" value="1"/>
</dbReference>
<dbReference type="Pfam" id="PF25299">
    <property type="entry name" value="ZZ_ADA2"/>
    <property type="match status" value="1"/>
</dbReference>
<organism evidence="13">
    <name type="scientific">Fagus sylvatica</name>
    <name type="common">Beechnut</name>
    <dbReference type="NCBI Taxonomy" id="28930"/>
    <lineage>
        <taxon>Eukaryota</taxon>
        <taxon>Viridiplantae</taxon>
        <taxon>Streptophyta</taxon>
        <taxon>Embryophyta</taxon>
        <taxon>Tracheophyta</taxon>
        <taxon>Spermatophyta</taxon>
        <taxon>Magnoliopsida</taxon>
        <taxon>eudicotyledons</taxon>
        <taxon>Gunneridae</taxon>
        <taxon>Pentapetalae</taxon>
        <taxon>rosids</taxon>
        <taxon>fabids</taxon>
        <taxon>Fagales</taxon>
        <taxon>Fagaceae</taxon>
        <taxon>Fagus</taxon>
    </lineage>
</organism>
<feature type="domain" description="Myb-like" evidence="9">
    <location>
        <begin position="117"/>
        <end position="160"/>
    </location>
</feature>
<evidence type="ECO:0000259" key="11">
    <source>
        <dbReference type="PROSITE" id="PS51293"/>
    </source>
</evidence>
<feature type="domain" description="SANT" evidence="11">
    <location>
        <begin position="112"/>
        <end position="164"/>
    </location>
</feature>
<feature type="domain" description="HTH myb-type" evidence="12">
    <location>
        <begin position="117"/>
        <end position="164"/>
    </location>
</feature>
<dbReference type="PROSITE" id="PS50135">
    <property type="entry name" value="ZF_ZZ_2"/>
    <property type="match status" value="1"/>
</dbReference>
<evidence type="ECO:0000256" key="3">
    <source>
        <dbReference type="ARBA" id="ARBA00022771"/>
    </source>
</evidence>
<keyword evidence="6" id="KW-0539">Nucleus</keyword>
<dbReference type="AlphaFoldDB" id="A0A2N9E8Z3"/>
<evidence type="ECO:0000256" key="1">
    <source>
        <dbReference type="ARBA" id="ARBA00004123"/>
    </source>
</evidence>
<evidence type="ECO:0000256" key="4">
    <source>
        <dbReference type="ARBA" id="ARBA00022833"/>
    </source>
</evidence>
<dbReference type="Gene3D" id="3.30.60.90">
    <property type="match status" value="1"/>
</dbReference>
<dbReference type="InterPro" id="IPR017930">
    <property type="entry name" value="Myb_dom"/>
</dbReference>
<keyword evidence="5" id="KW-0238">DNA-binding</keyword>
<dbReference type="GO" id="GO:0005634">
    <property type="term" value="C:nucleus"/>
    <property type="evidence" value="ECO:0007669"/>
    <property type="project" value="UniProtKB-SubCell"/>
</dbReference>
<dbReference type="PROSITE" id="PS01357">
    <property type="entry name" value="ZF_ZZ_1"/>
    <property type="match status" value="1"/>
</dbReference>
<evidence type="ECO:0000259" key="9">
    <source>
        <dbReference type="PROSITE" id="PS50090"/>
    </source>
</evidence>
<feature type="domain" description="ZZ-type" evidence="10">
    <location>
        <begin position="54"/>
        <end position="110"/>
    </location>
</feature>
<evidence type="ECO:0000256" key="7">
    <source>
        <dbReference type="PROSITE-ProRule" id="PRU00228"/>
    </source>
</evidence>
<dbReference type="GO" id="GO:0006338">
    <property type="term" value="P:chromatin remodeling"/>
    <property type="evidence" value="ECO:0007669"/>
    <property type="project" value="TreeGrafter"/>
</dbReference>
<dbReference type="PROSITE" id="PS51293">
    <property type="entry name" value="SANT"/>
    <property type="match status" value="1"/>
</dbReference>
<dbReference type="InterPro" id="IPR000433">
    <property type="entry name" value="Znf_ZZ"/>
</dbReference>
<proteinExistence type="predicted"/>
<feature type="region of interest" description="Disordered" evidence="8">
    <location>
        <begin position="1"/>
        <end position="26"/>
    </location>
</feature>